<organism evidence="1 2">
    <name type="scientific">Pyrococcus kukulkanii</name>
    <dbReference type="NCBI Taxonomy" id="1609559"/>
    <lineage>
        <taxon>Archaea</taxon>
        <taxon>Methanobacteriati</taxon>
        <taxon>Methanobacteriota</taxon>
        <taxon>Thermococci</taxon>
        <taxon>Thermococcales</taxon>
        <taxon>Thermococcaceae</taxon>
        <taxon>Pyrococcus</taxon>
    </lineage>
</organism>
<dbReference type="RefSeq" id="WP_372824656.1">
    <property type="nucleotide sequence ID" value="NZ_JARRIG010000007.1"/>
</dbReference>
<sequence>MTGIISFVVDKGETYVGKIRVNFGHVSMTKNINKTLKTLEDIASSNILNGPGVGKLGVISGANRAKPSTGTYLQDTQYGAILSRMVTEVIREQKADIDLINKIGWELKDDGSYYFPGRITVKFVQKRGEIYRLPDEYVGKFYVEGITLKGHSASAKRHYHPNVSDMYLCLGTLEDKPVLEILRELPRTLKMANLDSAFPNEATEELERLYSEGKLIPIQRGWRA</sequence>
<dbReference type="EMBL" id="JARRIG010000007">
    <property type="protein sequence ID" value="MFA4805215.1"/>
    <property type="molecule type" value="Genomic_DNA"/>
</dbReference>
<comment type="caution">
    <text evidence="1">The sequence shown here is derived from an EMBL/GenBank/DDBJ whole genome shotgun (WGS) entry which is preliminary data.</text>
</comment>
<gene>
    <name evidence="1" type="ORF">P8X34_10805</name>
</gene>
<name>A0ABV4T669_9EURY</name>
<dbReference type="Proteomes" id="UP001571980">
    <property type="component" value="Unassembled WGS sequence"/>
</dbReference>
<evidence type="ECO:0000313" key="2">
    <source>
        <dbReference type="Proteomes" id="UP001571980"/>
    </source>
</evidence>
<protein>
    <submittedName>
        <fullName evidence="1">Uncharacterized protein</fullName>
    </submittedName>
</protein>
<evidence type="ECO:0000313" key="1">
    <source>
        <dbReference type="EMBL" id="MFA4805215.1"/>
    </source>
</evidence>
<keyword evidence="2" id="KW-1185">Reference proteome</keyword>
<reference evidence="1 2" key="1">
    <citation type="submission" date="2023-03" db="EMBL/GenBank/DDBJ databases">
        <title>Speciation in Pyrococcus: adaptation to high temperature as a mechanism.</title>
        <authorList>
            <person name="Gu J."/>
        </authorList>
    </citation>
    <scope>NUCLEOTIDE SEQUENCE [LARGE SCALE GENOMIC DNA]</scope>
    <source>
        <strain evidence="1 2">LMOA34</strain>
    </source>
</reference>
<proteinExistence type="predicted"/>
<accession>A0ABV4T669</accession>